<proteinExistence type="inferred from homology"/>
<accession>A0ABS1SKP7</accession>
<dbReference type="Gene3D" id="3.30.450.90">
    <property type="match status" value="1"/>
</dbReference>
<gene>
    <name evidence="4" type="ORF">D3226_02130</name>
</gene>
<evidence type="ECO:0000313" key="4">
    <source>
        <dbReference type="EMBL" id="MBL3688758.1"/>
    </source>
</evidence>
<keyword evidence="5" id="KW-1185">Reference proteome</keyword>
<dbReference type="InterPro" id="IPR050921">
    <property type="entry name" value="T4SS_GSP_E_ATPase"/>
</dbReference>
<name>A0ABS1SKP7_9MICO</name>
<comment type="caution">
    <text evidence="4">The sequence shown here is derived from an EMBL/GenBank/DDBJ whole genome shotgun (WGS) entry which is preliminary data.</text>
</comment>
<dbReference type="Gene3D" id="3.40.50.300">
    <property type="entry name" value="P-loop containing nucleotide triphosphate hydrolases"/>
    <property type="match status" value="1"/>
</dbReference>
<evidence type="ECO:0000259" key="3">
    <source>
        <dbReference type="Pfam" id="PF00437"/>
    </source>
</evidence>
<dbReference type="RefSeq" id="WP_202380768.1">
    <property type="nucleotide sequence ID" value="NZ_BAAAMA010000003.1"/>
</dbReference>
<sequence>MTRSPAPAWIFGPSAPRASPSPERPPNAVATPLLAPDAPRGPRTERLPLSARRALGGLLPLLDRPALRDLLVQVAGGVARLWLDEGSGPRAVPGWQARPAAVHQLATALIAAGGRHLDELRPSADVRMGDGIRVHAVIPPVAVAGAAVSIRVPTIGPLSYPELVGAGLCGVATDAVLRRAVRERQNILLTGATGSGKTTVLAALLDLAHPRERIITIEDLAELRLRHPHVVALESRPDSAEGVGRISLDELLREALRMRPDRIVLGECRGAELATLLAALNTGHDGGAGTLHASKIHEVPARLEALGALAGLSADALARQAVAAIDLVVHLVRDRGVPRVAALAGLSLGRGGTLEIVELEGRRERGRRAA</sequence>
<dbReference type="PANTHER" id="PTHR30486:SF6">
    <property type="entry name" value="TYPE IV PILUS RETRACTATION ATPASE PILT"/>
    <property type="match status" value="1"/>
</dbReference>
<dbReference type="Proteomes" id="UP001646141">
    <property type="component" value="Unassembled WGS sequence"/>
</dbReference>
<feature type="domain" description="Bacterial type II secretion system protein E" evidence="3">
    <location>
        <begin position="117"/>
        <end position="333"/>
    </location>
</feature>
<dbReference type="SUPFAM" id="SSF52540">
    <property type="entry name" value="P-loop containing nucleoside triphosphate hydrolases"/>
    <property type="match status" value="1"/>
</dbReference>
<feature type="region of interest" description="Disordered" evidence="2">
    <location>
        <begin position="1"/>
        <end position="44"/>
    </location>
</feature>
<organism evidence="4 5">
    <name type="scientific">Leucobacter chromiireducens subsp. chromiireducens</name>
    <dbReference type="NCBI Taxonomy" id="660067"/>
    <lineage>
        <taxon>Bacteria</taxon>
        <taxon>Bacillati</taxon>
        <taxon>Actinomycetota</taxon>
        <taxon>Actinomycetes</taxon>
        <taxon>Micrococcales</taxon>
        <taxon>Microbacteriaceae</taxon>
        <taxon>Leucobacter</taxon>
    </lineage>
</organism>
<reference evidence="4 5" key="1">
    <citation type="submission" date="2018-09" db="EMBL/GenBank/DDBJ databases">
        <title>Comparative genomics of Leucobacter spp.</title>
        <authorList>
            <person name="Reis A.C."/>
            <person name="Kolvenbach B.A."/>
            <person name="Corvini P.F.X."/>
            <person name="Nunes O.C."/>
        </authorList>
    </citation>
    <scope>NUCLEOTIDE SEQUENCE [LARGE SCALE GENOMIC DNA]</scope>
    <source>
        <strain evidence="4 5">L-1</strain>
    </source>
</reference>
<dbReference type="CDD" id="cd01130">
    <property type="entry name" value="VirB11-like_ATPase"/>
    <property type="match status" value="1"/>
</dbReference>
<dbReference type="InterPro" id="IPR027417">
    <property type="entry name" value="P-loop_NTPase"/>
</dbReference>
<evidence type="ECO:0000256" key="2">
    <source>
        <dbReference type="SAM" id="MobiDB-lite"/>
    </source>
</evidence>
<dbReference type="PANTHER" id="PTHR30486">
    <property type="entry name" value="TWITCHING MOTILITY PROTEIN PILT"/>
    <property type="match status" value="1"/>
</dbReference>
<dbReference type="EMBL" id="QYAD01000001">
    <property type="protein sequence ID" value="MBL3688758.1"/>
    <property type="molecule type" value="Genomic_DNA"/>
</dbReference>
<comment type="similarity">
    <text evidence="1">Belongs to the GSP E family.</text>
</comment>
<protein>
    <submittedName>
        <fullName evidence="4">Pilus assembly protein CpaF</fullName>
    </submittedName>
</protein>
<evidence type="ECO:0000313" key="5">
    <source>
        <dbReference type="Proteomes" id="UP001646141"/>
    </source>
</evidence>
<dbReference type="Pfam" id="PF00437">
    <property type="entry name" value="T2SSE"/>
    <property type="match status" value="1"/>
</dbReference>
<dbReference type="InterPro" id="IPR001482">
    <property type="entry name" value="T2SS/T4SS_dom"/>
</dbReference>
<evidence type="ECO:0000256" key="1">
    <source>
        <dbReference type="ARBA" id="ARBA00006611"/>
    </source>
</evidence>